<keyword evidence="1" id="KW-0812">Transmembrane</keyword>
<dbReference type="InterPro" id="IPR029044">
    <property type="entry name" value="Nucleotide-diphossugar_trans"/>
</dbReference>
<dbReference type="SUPFAM" id="SSF53448">
    <property type="entry name" value="Nucleotide-diphospho-sugar transferases"/>
    <property type="match status" value="1"/>
</dbReference>
<dbReference type="Gene3D" id="3.90.550.10">
    <property type="entry name" value="Spore Coat Polysaccharide Biosynthesis Protein SpsA, Chain A"/>
    <property type="match status" value="1"/>
</dbReference>
<evidence type="ECO:0000313" key="3">
    <source>
        <dbReference type="EMBL" id="MCV2871488.1"/>
    </source>
</evidence>
<name>A0ABT2ZKC0_9RHOB</name>
<feature type="transmembrane region" description="Helical" evidence="1">
    <location>
        <begin position="250"/>
        <end position="270"/>
    </location>
</feature>
<protein>
    <submittedName>
        <fullName evidence="3">Glycosyltransferase</fullName>
        <ecNumber evidence="3">2.4.-.-</ecNumber>
    </submittedName>
</protein>
<dbReference type="RefSeq" id="WP_263738657.1">
    <property type="nucleotide sequence ID" value="NZ_JAOWKZ010000001.1"/>
</dbReference>
<dbReference type="Pfam" id="PF00535">
    <property type="entry name" value="Glycos_transf_2"/>
    <property type="match status" value="1"/>
</dbReference>
<keyword evidence="3" id="KW-0328">Glycosyltransferase</keyword>
<dbReference type="EC" id="2.4.-.-" evidence="3"/>
<dbReference type="EMBL" id="JAOWKZ010000001">
    <property type="protein sequence ID" value="MCV2871488.1"/>
    <property type="molecule type" value="Genomic_DNA"/>
</dbReference>
<accession>A0ABT2ZKC0</accession>
<keyword evidence="4" id="KW-1185">Reference proteome</keyword>
<reference evidence="3 4" key="1">
    <citation type="submission" date="2022-10" db="EMBL/GenBank/DDBJ databases">
        <title>Defluviimonas sp. nov., isolated from ocean surface sediments.</title>
        <authorList>
            <person name="He W."/>
            <person name="Wang L."/>
            <person name="Zhang D.-F."/>
        </authorList>
    </citation>
    <scope>NUCLEOTIDE SEQUENCE [LARGE SCALE GENOMIC DNA]</scope>
    <source>
        <strain evidence="3 4">WL0050</strain>
    </source>
</reference>
<feature type="domain" description="Glycosyltransferase 2-like" evidence="2">
    <location>
        <begin position="8"/>
        <end position="166"/>
    </location>
</feature>
<proteinExistence type="predicted"/>
<dbReference type="InterPro" id="IPR001173">
    <property type="entry name" value="Glyco_trans_2-like"/>
</dbReference>
<evidence type="ECO:0000313" key="4">
    <source>
        <dbReference type="Proteomes" id="UP001652564"/>
    </source>
</evidence>
<keyword evidence="3" id="KW-0808">Transferase</keyword>
<dbReference type="PANTHER" id="PTHR43646">
    <property type="entry name" value="GLYCOSYLTRANSFERASE"/>
    <property type="match status" value="1"/>
</dbReference>
<feature type="transmembrane region" description="Helical" evidence="1">
    <location>
        <begin position="309"/>
        <end position="328"/>
    </location>
</feature>
<dbReference type="Proteomes" id="UP001652564">
    <property type="component" value="Unassembled WGS sequence"/>
</dbReference>
<gene>
    <name evidence="3" type="ORF">OEZ71_04175</name>
</gene>
<dbReference type="GO" id="GO:0016757">
    <property type="term" value="F:glycosyltransferase activity"/>
    <property type="evidence" value="ECO:0007669"/>
    <property type="project" value="UniProtKB-KW"/>
</dbReference>
<keyword evidence="1" id="KW-1133">Transmembrane helix</keyword>
<sequence length="337" mass="37443">MTGTVSITVVVPAFRAAHLLPRVLAPLMAMHRRGDVDEVIVVDDVSPDDTATIAADLGARVIIMDKNGGPGAARNRAAEEAKGDVLWFVDSDVIAWEDGAEKVRAAFADPEVAAVFGSYDSTPDGQHWFSRYKNLMHRFYHQRAERDAHTFWAGCGAVRKDVFRQIGGFDIETYRVPSIEDIELGYRIRRTGGRIVVDPTLLGKHLKVWTPKNAIHTDIFRRALPWSRLMISREGMHNDLNTSHGEKAKALVAGLLILSLLALPFTPGLWPVTLSLLGLALIANTAFVRFMFSNGGLGFAILTFLYHQVYYVYSAAAFAWCLFEYHVLGVKNRLHVP</sequence>
<feature type="transmembrane region" description="Helical" evidence="1">
    <location>
        <begin position="276"/>
        <end position="302"/>
    </location>
</feature>
<keyword evidence="1" id="KW-0472">Membrane</keyword>
<organism evidence="3 4">
    <name type="scientific">Albidovulum litorale</name>
    <dbReference type="NCBI Taxonomy" id="2984134"/>
    <lineage>
        <taxon>Bacteria</taxon>
        <taxon>Pseudomonadati</taxon>
        <taxon>Pseudomonadota</taxon>
        <taxon>Alphaproteobacteria</taxon>
        <taxon>Rhodobacterales</taxon>
        <taxon>Paracoccaceae</taxon>
        <taxon>Albidovulum</taxon>
    </lineage>
</organism>
<comment type="caution">
    <text evidence="3">The sequence shown here is derived from an EMBL/GenBank/DDBJ whole genome shotgun (WGS) entry which is preliminary data.</text>
</comment>
<dbReference type="PANTHER" id="PTHR43646:SF6">
    <property type="entry name" value="PRE-MYCOFACTOCIN GLYCOSYLTRANSFERASE"/>
    <property type="match status" value="1"/>
</dbReference>
<evidence type="ECO:0000259" key="2">
    <source>
        <dbReference type="Pfam" id="PF00535"/>
    </source>
</evidence>
<evidence type="ECO:0000256" key="1">
    <source>
        <dbReference type="SAM" id="Phobius"/>
    </source>
</evidence>